<dbReference type="PANTHER" id="PTHR21661">
    <property type="entry name" value="EPOXIDE HYDROLASE 1-RELATED"/>
    <property type="match status" value="1"/>
</dbReference>
<organism evidence="3 4">
    <name type="scientific">Actinophytocola algeriensis</name>
    <dbReference type="NCBI Taxonomy" id="1768010"/>
    <lineage>
        <taxon>Bacteria</taxon>
        <taxon>Bacillati</taxon>
        <taxon>Actinomycetota</taxon>
        <taxon>Actinomycetes</taxon>
        <taxon>Pseudonocardiales</taxon>
        <taxon>Pseudonocardiaceae</taxon>
    </lineage>
</organism>
<sequence>MNDGNAYFQLQATRPQTLAYALTDSPVDALPDTIIDRDRLLTNVMPYWLTGTAGSAARIYYENTHSGTWPHRTGVPTGVAASAEDIAIRRHAEQTNTITHWTDFDTGGHFAALEAPDLLIADMRKFFRGLR</sequence>
<dbReference type="GO" id="GO:0097176">
    <property type="term" value="P:epoxide metabolic process"/>
    <property type="evidence" value="ECO:0007669"/>
    <property type="project" value="TreeGrafter"/>
</dbReference>
<dbReference type="RefSeq" id="WP_184814775.1">
    <property type="nucleotide sequence ID" value="NZ_JACHJQ010000008.1"/>
</dbReference>
<keyword evidence="4" id="KW-1185">Reference proteome</keyword>
<dbReference type="AlphaFoldDB" id="A0A7W7QBS0"/>
<proteinExistence type="inferred from homology"/>
<evidence type="ECO:0000313" key="3">
    <source>
        <dbReference type="EMBL" id="MBB4910731.1"/>
    </source>
</evidence>
<evidence type="ECO:0000313" key="4">
    <source>
        <dbReference type="Proteomes" id="UP000520767"/>
    </source>
</evidence>
<evidence type="ECO:0000256" key="2">
    <source>
        <dbReference type="ARBA" id="ARBA00022801"/>
    </source>
</evidence>
<evidence type="ECO:0000256" key="1">
    <source>
        <dbReference type="ARBA" id="ARBA00010088"/>
    </source>
</evidence>
<name>A0A7W7QBS0_9PSEU</name>
<dbReference type="InterPro" id="IPR029058">
    <property type="entry name" value="AB_hydrolase_fold"/>
</dbReference>
<dbReference type="EMBL" id="JACHJQ010000008">
    <property type="protein sequence ID" value="MBB4910731.1"/>
    <property type="molecule type" value="Genomic_DNA"/>
</dbReference>
<comment type="caution">
    <text evidence="3">The sequence shown here is derived from an EMBL/GenBank/DDBJ whole genome shotgun (WGS) entry which is preliminary data.</text>
</comment>
<dbReference type="Proteomes" id="UP000520767">
    <property type="component" value="Unassembled WGS sequence"/>
</dbReference>
<protein>
    <submittedName>
        <fullName evidence="3">Pimeloyl-ACP methyl ester carboxylesterase</fullName>
    </submittedName>
</protein>
<accession>A0A7W7QBS0</accession>
<dbReference type="PANTHER" id="PTHR21661:SF35">
    <property type="entry name" value="EPOXIDE HYDROLASE"/>
    <property type="match status" value="1"/>
</dbReference>
<keyword evidence="2" id="KW-0378">Hydrolase</keyword>
<dbReference type="GO" id="GO:0004301">
    <property type="term" value="F:epoxide hydrolase activity"/>
    <property type="evidence" value="ECO:0007669"/>
    <property type="project" value="TreeGrafter"/>
</dbReference>
<gene>
    <name evidence="3" type="ORF">FHR82_006990</name>
</gene>
<dbReference type="Gene3D" id="3.40.50.1820">
    <property type="entry name" value="alpha/beta hydrolase"/>
    <property type="match status" value="1"/>
</dbReference>
<dbReference type="SUPFAM" id="SSF53474">
    <property type="entry name" value="alpha/beta-Hydrolases"/>
    <property type="match status" value="1"/>
</dbReference>
<reference evidence="3 4" key="1">
    <citation type="submission" date="2020-08" db="EMBL/GenBank/DDBJ databases">
        <title>Genomic Encyclopedia of Type Strains, Phase III (KMG-III): the genomes of soil and plant-associated and newly described type strains.</title>
        <authorList>
            <person name="Whitman W."/>
        </authorList>
    </citation>
    <scope>NUCLEOTIDE SEQUENCE [LARGE SCALE GENOMIC DNA]</scope>
    <source>
        <strain evidence="3 4">CECT 8960</strain>
    </source>
</reference>
<comment type="similarity">
    <text evidence="1">Belongs to the peptidase S33 family.</text>
</comment>